<dbReference type="EMBL" id="SOZJ01000006">
    <property type="protein sequence ID" value="TGJ65803.1"/>
    <property type="molecule type" value="Genomic_DNA"/>
</dbReference>
<dbReference type="Proteomes" id="UP000297595">
    <property type="component" value="Unassembled WGS sequence"/>
</dbReference>
<dbReference type="AlphaFoldDB" id="A0A8H2DVN1"/>
<comment type="caution">
    <text evidence="1">The sequence shown here is derived from an EMBL/GenBank/DDBJ whole genome shotgun (WGS) entry which is preliminary data.</text>
</comment>
<protein>
    <submittedName>
        <fullName evidence="1">Uncharacterized protein</fullName>
    </submittedName>
</protein>
<proteinExistence type="predicted"/>
<gene>
    <name evidence="1" type="ORF">EYR41_009749</name>
</gene>
<sequence length="132" mass="15091">MDEGIVQAKALSAPTYRPNIKHKIPHLHCLSTQIRSIQNLECTYLSRLDYCASIERECNLNDFANITLFKIDLCLFPYLASPFNVLLHRHTISPPAAVTTPPSTSPFSSYLVDTFFSRAVVLKYYLRLRPCR</sequence>
<accession>A0A8H2DVN1</accession>
<evidence type="ECO:0000313" key="1">
    <source>
        <dbReference type="EMBL" id="TGJ65803.1"/>
    </source>
</evidence>
<reference evidence="1 2" key="1">
    <citation type="submission" date="2019-03" db="EMBL/GenBank/DDBJ databases">
        <title>Nematode-trapping fungi genome.</title>
        <authorList>
            <person name="Vidal-Diez De Ulzurrun G."/>
        </authorList>
    </citation>
    <scope>NUCLEOTIDE SEQUENCE [LARGE SCALE GENOMIC DNA]</scope>
    <source>
        <strain evidence="1 2">TWF154</strain>
    </source>
</reference>
<organism evidence="1 2">
    <name type="scientific">Orbilia oligospora</name>
    <name type="common">Nematode-trapping fungus</name>
    <name type="synonym">Arthrobotrys oligospora</name>
    <dbReference type="NCBI Taxonomy" id="2813651"/>
    <lineage>
        <taxon>Eukaryota</taxon>
        <taxon>Fungi</taxon>
        <taxon>Dikarya</taxon>
        <taxon>Ascomycota</taxon>
        <taxon>Pezizomycotina</taxon>
        <taxon>Orbiliomycetes</taxon>
        <taxon>Orbiliales</taxon>
        <taxon>Orbiliaceae</taxon>
        <taxon>Orbilia</taxon>
    </lineage>
</organism>
<evidence type="ECO:0000313" key="2">
    <source>
        <dbReference type="Proteomes" id="UP000297595"/>
    </source>
</evidence>
<name>A0A8H2DVN1_ORBOL</name>